<accession>A0A6S7ESR4</accession>
<sequence length="158" mass="17934">MGELLTESRLALVRRHYAGQVVDIGIGGGRFVEYAAAQGYDVNTEANEWLRRRDAFCDPYARPVDAITCWDSLEHIPDPGALLAQVREWAFVSIPIFEEGDGVPSSRHYKPGEHIWYFSHRGLVDWMKAQGFACMEHNEAETELGREGIRSYAFMRVA</sequence>
<dbReference type="RefSeq" id="WP_232735009.1">
    <property type="nucleotide sequence ID" value="NZ_CADILE010000028.1"/>
</dbReference>
<proteinExistence type="predicted"/>
<dbReference type="InterPro" id="IPR029063">
    <property type="entry name" value="SAM-dependent_MTases_sf"/>
</dbReference>
<dbReference type="Gene3D" id="3.40.50.150">
    <property type="entry name" value="Vaccinia Virus protein VP39"/>
    <property type="match status" value="1"/>
</dbReference>
<evidence type="ECO:0000313" key="1">
    <source>
        <dbReference type="EMBL" id="CAB3924998.1"/>
    </source>
</evidence>
<protein>
    <recommendedName>
        <fullName evidence="3">Class I SAM-dependent methyltransferase</fullName>
    </recommendedName>
</protein>
<gene>
    <name evidence="1" type="ORF">LMG3328_05746</name>
</gene>
<dbReference type="SUPFAM" id="SSF53335">
    <property type="entry name" value="S-adenosyl-L-methionine-dependent methyltransferases"/>
    <property type="match status" value="1"/>
</dbReference>
<dbReference type="Proteomes" id="UP000494122">
    <property type="component" value="Unassembled WGS sequence"/>
</dbReference>
<reference evidence="1 2" key="1">
    <citation type="submission" date="2020-04" db="EMBL/GenBank/DDBJ databases">
        <authorList>
            <person name="De Canck E."/>
        </authorList>
    </citation>
    <scope>NUCLEOTIDE SEQUENCE [LARGE SCALE GENOMIC DNA]</scope>
    <source>
        <strain evidence="1 2">LMG 3328</strain>
    </source>
</reference>
<dbReference type="AlphaFoldDB" id="A0A6S7ESR4"/>
<evidence type="ECO:0000313" key="2">
    <source>
        <dbReference type="Proteomes" id="UP000494122"/>
    </source>
</evidence>
<dbReference type="EMBL" id="CADILE010000028">
    <property type="protein sequence ID" value="CAB3924998.1"/>
    <property type="molecule type" value="Genomic_DNA"/>
</dbReference>
<evidence type="ECO:0008006" key="3">
    <source>
        <dbReference type="Google" id="ProtNLM"/>
    </source>
</evidence>
<name>A0A6S7ESR4_9BURK</name>
<organism evidence="1 2">
    <name type="scientific">Achromobacter ruhlandii</name>
    <dbReference type="NCBI Taxonomy" id="72557"/>
    <lineage>
        <taxon>Bacteria</taxon>
        <taxon>Pseudomonadati</taxon>
        <taxon>Pseudomonadota</taxon>
        <taxon>Betaproteobacteria</taxon>
        <taxon>Burkholderiales</taxon>
        <taxon>Alcaligenaceae</taxon>
        <taxon>Achromobacter</taxon>
    </lineage>
</organism>
<dbReference type="Pfam" id="PF13489">
    <property type="entry name" value="Methyltransf_23"/>
    <property type="match status" value="1"/>
</dbReference>